<accession>A0A4P7PXH2</accession>
<protein>
    <submittedName>
        <fullName evidence="1">Uncharacterized protein</fullName>
    </submittedName>
</protein>
<evidence type="ECO:0000313" key="1">
    <source>
        <dbReference type="EMBL" id="QBZ99002.1"/>
    </source>
</evidence>
<sequence>MTIEHRNDYKNNFEGKFIFLSNSNDSTYLMTIKIGKSLKDATISDHKKNWLIKFDMDFEYQHLEDLNNLTNSKLYTGVSSVSRKSYKNAVEDFKFERDTINNETIVHLKRYKNSKRKKIISDHYYFFGKKSNVYDTKKNSIKNYLNAKYNLDLSAFNLEKAYHLEDGKLAIKSEEIYNESIDFNFNFKID</sequence>
<dbReference type="AlphaFoldDB" id="A0A4P7PXH2"/>
<keyword evidence="2" id="KW-1185">Reference proteome</keyword>
<dbReference type="Proteomes" id="UP000296862">
    <property type="component" value="Chromosome"/>
</dbReference>
<reference evidence="1 2" key="1">
    <citation type="submission" date="2019-04" db="EMBL/GenBank/DDBJ databases">
        <title>Flavobacterium sp. GS03.</title>
        <authorList>
            <person name="Kim H."/>
        </authorList>
    </citation>
    <scope>NUCLEOTIDE SEQUENCE [LARGE SCALE GENOMIC DNA]</scope>
    <source>
        <strain evidence="1 2">GS03</strain>
    </source>
</reference>
<gene>
    <name evidence="1" type="ORF">GS03_02514</name>
</gene>
<organism evidence="1 2">
    <name type="scientific">Flavobacterium sangjuense</name>
    <dbReference type="NCBI Taxonomy" id="2518177"/>
    <lineage>
        <taxon>Bacteria</taxon>
        <taxon>Pseudomonadati</taxon>
        <taxon>Bacteroidota</taxon>
        <taxon>Flavobacteriia</taxon>
        <taxon>Flavobacteriales</taxon>
        <taxon>Flavobacteriaceae</taxon>
        <taxon>Flavobacterium</taxon>
    </lineage>
</organism>
<proteinExistence type="predicted"/>
<evidence type="ECO:0000313" key="2">
    <source>
        <dbReference type="Proteomes" id="UP000296862"/>
    </source>
</evidence>
<dbReference type="EMBL" id="CP038810">
    <property type="protein sequence ID" value="QBZ99002.1"/>
    <property type="molecule type" value="Genomic_DNA"/>
</dbReference>
<dbReference type="KEGG" id="fsn:GS03_02514"/>
<name>A0A4P7PXH2_9FLAO</name>